<dbReference type="InterPro" id="IPR003439">
    <property type="entry name" value="ABC_transporter-like_ATP-bd"/>
</dbReference>
<dbReference type="Pfam" id="PF00005">
    <property type="entry name" value="ABC_tran"/>
    <property type="match status" value="1"/>
</dbReference>
<dbReference type="InterPro" id="IPR017871">
    <property type="entry name" value="ABC_transporter-like_CS"/>
</dbReference>
<dbReference type="HOGENOM" id="CLU_000604_1_2_14"/>
<dbReference type="OrthoDB" id="389713at2"/>
<evidence type="ECO:0000256" key="3">
    <source>
        <dbReference type="ARBA" id="ARBA00022840"/>
    </source>
</evidence>
<dbReference type="PANTHER" id="PTHR42939:SF1">
    <property type="entry name" value="ABC TRANSPORTER ATP-BINDING PROTEIN ALBC-RELATED"/>
    <property type="match status" value="1"/>
</dbReference>
<dbReference type="EMBL" id="CP005076">
    <property type="protein sequence ID" value="AGR42071.1"/>
    <property type="molecule type" value="Genomic_DNA"/>
</dbReference>
<keyword evidence="3 5" id="KW-0067">ATP-binding</keyword>
<dbReference type="Proteomes" id="UP000014983">
    <property type="component" value="Chromosome"/>
</dbReference>
<feature type="domain" description="ABC transporter" evidence="4">
    <location>
        <begin position="2"/>
        <end position="228"/>
    </location>
</feature>
<dbReference type="InterPro" id="IPR027417">
    <property type="entry name" value="P-loop_NTPase"/>
</dbReference>
<dbReference type="STRING" id="1276221.SDIMI_v3c03670"/>
<protein>
    <submittedName>
        <fullName evidence="5">ABC transporter ATP-binding protein</fullName>
    </submittedName>
</protein>
<evidence type="ECO:0000256" key="2">
    <source>
        <dbReference type="ARBA" id="ARBA00022741"/>
    </source>
</evidence>
<dbReference type="Gene3D" id="3.40.50.300">
    <property type="entry name" value="P-loop containing nucleotide triphosphate hydrolases"/>
    <property type="match status" value="1"/>
</dbReference>
<dbReference type="AlphaFoldDB" id="S5LZP3"/>
<gene>
    <name evidence="5" type="ORF">SDIMI_v3c03670</name>
</gene>
<sequence length="235" mass="26982">MIEFIKVTKMFTQNKGLKDVNIKINNETIGIIGPNGSGKTTFIELLLGFFKPDKGEIKIKDVLSNSFNFNLKDIAYVSANTNLPLEISIKDYIKYIKTLENSENFNKELEKLANIFIFDIEDKTTIGSLSSGMIQKLKIIISTASDKDIYIFDEPTRGLDPIAIDIFSKIIRKIKSRNKTIIYCSHIIDEIEQNCNRAIIIKDNIIVKDINLSNKNINLKDEFKSFYNYQDLEDY</sequence>
<organism evidence="5 6">
    <name type="scientific">Spiroplasma diminutum CUAS-1</name>
    <dbReference type="NCBI Taxonomy" id="1276221"/>
    <lineage>
        <taxon>Bacteria</taxon>
        <taxon>Bacillati</taxon>
        <taxon>Mycoplasmatota</taxon>
        <taxon>Mollicutes</taxon>
        <taxon>Entomoplasmatales</taxon>
        <taxon>Spiroplasmataceae</taxon>
        <taxon>Spiroplasma</taxon>
    </lineage>
</organism>
<dbReference type="KEGG" id="sdi:SDIMI_v3c03670"/>
<dbReference type="SMART" id="SM00382">
    <property type="entry name" value="AAA"/>
    <property type="match status" value="1"/>
</dbReference>
<evidence type="ECO:0000259" key="4">
    <source>
        <dbReference type="PROSITE" id="PS50893"/>
    </source>
</evidence>
<dbReference type="InterPro" id="IPR051782">
    <property type="entry name" value="ABC_Transporter_VariousFunc"/>
</dbReference>
<dbReference type="InParanoid" id="S5LZP3"/>
<dbReference type="GO" id="GO:0016887">
    <property type="term" value="F:ATP hydrolysis activity"/>
    <property type="evidence" value="ECO:0007669"/>
    <property type="project" value="InterPro"/>
</dbReference>
<keyword evidence="6" id="KW-1185">Reference proteome</keyword>
<dbReference type="RefSeq" id="WP_020836304.1">
    <property type="nucleotide sequence ID" value="NC_021833.1"/>
</dbReference>
<dbReference type="PROSITE" id="PS50893">
    <property type="entry name" value="ABC_TRANSPORTER_2"/>
    <property type="match status" value="1"/>
</dbReference>
<proteinExistence type="predicted"/>
<dbReference type="PROSITE" id="PS00211">
    <property type="entry name" value="ABC_TRANSPORTER_1"/>
    <property type="match status" value="1"/>
</dbReference>
<dbReference type="InterPro" id="IPR003593">
    <property type="entry name" value="AAA+_ATPase"/>
</dbReference>
<evidence type="ECO:0000313" key="6">
    <source>
        <dbReference type="Proteomes" id="UP000014983"/>
    </source>
</evidence>
<dbReference type="GO" id="GO:0005524">
    <property type="term" value="F:ATP binding"/>
    <property type="evidence" value="ECO:0007669"/>
    <property type="project" value="UniProtKB-KW"/>
</dbReference>
<keyword evidence="1" id="KW-0813">Transport</keyword>
<evidence type="ECO:0000256" key="1">
    <source>
        <dbReference type="ARBA" id="ARBA00022448"/>
    </source>
</evidence>
<evidence type="ECO:0000313" key="5">
    <source>
        <dbReference type="EMBL" id="AGR42071.1"/>
    </source>
</evidence>
<accession>S5LZP3</accession>
<name>S5LZP3_9MOLU</name>
<dbReference type="CDD" id="cd03230">
    <property type="entry name" value="ABC_DR_subfamily_A"/>
    <property type="match status" value="1"/>
</dbReference>
<dbReference type="eggNOG" id="COG1131">
    <property type="taxonomic scope" value="Bacteria"/>
</dbReference>
<reference evidence="5 6" key="1">
    <citation type="journal article" date="2013" name="Genome Biol. Evol.">
        <title>Comparison of metabolic capacities and inference of gene content evolution in mosquito-associated Spiroplasma diminutum and S. taiwanense.</title>
        <authorList>
            <person name="Lo W.S."/>
            <person name="Ku C."/>
            <person name="Chen L.L."/>
            <person name="Chang T.H."/>
            <person name="Kuo C.H."/>
        </authorList>
    </citation>
    <scope>NUCLEOTIDE SEQUENCE [LARGE SCALE GENOMIC DNA]</scope>
    <source>
        <strain evidence="5">CUAS-1</strain>
    </source>
</reference>
<dbReference type="PANTHER" id="PTHR42939">
    <property type="entry name" value="ABC TRANSPORTER ATP-BINDING PROTEIN ALBC-RELATED"/>
    <property type="match status" value="1"/>
</dbReference>
<dbReference type="SUPFAM" id="SSF52540">
    <property type="entry name" value="P-loop containing nucleoside triphosphate hydrolases"/>
    <property type="match status" value="1"/>
</dbReference>
<keyword evidence="2" id="KW-0547">Nucleotide-binding</keyword>
<dbReference type="PATRIC" id="fig|1276221.3.peg.364"/>